<proteinExistence type="predicted"/>
<comment type="caution">
    <text evidence="1">The sequence shown here is derived from an EMBL/GenBank/DDBJ whole genome shotgun (WGS) entry which is preliminary data.</text>
</comment>
<evidence type="ECO:0000313" key="2">
    <source>
        <dbReference type="Proteomes" id="UP000528286"/>
    </source>
</evidence>
<evidence type="ECO:0000313" key="1">
    <source>
        <dbReference type="EMBL" id="MBB4064731.1"/>
    </source>
</evidence>
<organism evidence="1 2">
    <name type="scientific">Gellertiella hungarica</name>
    <dbReference type="NCBI Taxonomy" id="1572859"/>
    <lineage>
        <taxon>Bacteria</taxon>
        <taxon>Pseudomonadati</taxon>
        <taxon>Pseudomonadota</taxon>
        <taxon>Alphaproteobacteria</taxon>
        <taxon>Hyphomicrobiales</taxon>
        <taxon>Rhizobiaceae</taxon>
        <taxon>Gellertiella</taxon>
    </lineage>
</organism>
<dbReference type="EMBL" id="JACIEZ010000003">
    <property type="protein sequence ID" value="MBB4064731.1"/>
    <property type="molecule type" value="Genomic_DNA"/>
</dbReference>
<dbReference type="Proteomes" id="UP000528286">
    <property type="component" value="Unassembled WGS sequence"/>
</dbReference>
<reference evidence="1 2" key="1">
    <citation type="submission" date="2020-08" db="EMBL/GenBank/DDBJ databases">
        <title>Genomic Encyclopedia of Type Strains, Phase IV (KMG-IV): sequencing the most valuable type-strain genomes for metagenomic binning, comparative biology and taxonomic classification.</title>
        <authorList>
            <person name="Goeker M."/>
        </authorList>
    </citation>
    <scope>NUCLEOTIDE SEQUENCE [LARGE SCALE GENOMIC DNA]</scope>
    <source>
        <strain evidence="1 2">DSM 29853</strain>
    </source>
</reference>
<keyword evidence="2" id="KW-1185">Reference proteome</keyword>
<gene>
    <name evidence="1" type="ORF">GGR23_001918</name>
</gene>
<protein>
    <submittedName>
        <fullName evidence="1">Uncharacterized protein</fullName>
    </submittedName>
</protein>
<name>A0A7W6J6B9_9HYPH</name>
<sequence length="33" mass="3653">MVTEVRSLRVDAQLNDQYTAAAKKSRCAGASRR</sequence>
<accession>A0A7W6J6B9</accession>
<dbReference type="AlphaFoldDB" id="A0A7W6J6B9"/>